<dbReference type="Proteomes" id="UP000516745">
    <property type="component" value="Chromosome"/>
</dbReference>
<evidence type="ECO:0000259" key="1">
    <source>
        <dbReference type="Pfam" id="PF05144"/>
    </source>
</evidence>
<organism evidence="2 3">
    <name type="scientific">Acinetobacter seifertii</name>
    <dbReference type="NCBI Taxonomy" id="1530123"/>
    <lineage>
        <taxon>Bacteria</taxon>
        <taxon>Pseudomonadati</taxon>
        <taxon>Pseudomonadota</taxon>
        <taxon>Gammaproteobacteria</taxon>
        <taxon>Moraxellales</taxon>
        <taxon>Moraxellaceae</taxon>
        <taxon>Acinetobacter</taxon>
        <taxon>Acinetobacter calcoaceticus/baumannii complex</taxon>
    </lineage>
</organism>
<reference evidence="3" key="1">
    <citation type="submission" date="2020-09" db="EMBL/GenBank/DDBJ databases">
        <title>Clinical and molecular characterization of Acinetobacter seifertii in Taiwan.</title>
        <authorList>
            <person name="Li L.-H."/>
            <person name="Yang Y.-S."/>
            <person name="Sun J.-R."/>
            <person name="Huang T.-W."/>
            <person name="Huang W.-C."/>
            <person name="Wang Y.-C."/>
            <person name="Kuo T.-H."/>
            <person name="Kuo S.-C."/>
            <person name="Chen T.-L."/>
        </authorList>
    </citation>
    <scope>NUCLEOTIDE SEQUENCE [LARGE SCALE GENOMIC DNA]</scope>
    <source>
        <strain evidence="3">AS72</strain>
    </source>
</reference>
<dbReference type="GO" id="GO:0006260">
    <property type="term" value="P:DNA replication"/>
    <property type="evidence" value="ECO:0007669"/>
    <property type="project" value="InterPro"/>
</dbReference>
<dbReference type="AlphaFoldDB" id="A0A7H2Q3E5"/>
<dbReference type="NCBIfam" id="TIGR01629">
    <property type="entry name" value="rep_II_X"/>
    <property type="match status" value="1"/>
</dbReference>
<name>A0A7H2Q3E5_9GAMM</name>
<feature type="domain" description="Replication-associated protein G2P N-terminal" evidence="1">
    <location>
        <begin position="8"/>
        <end position="234"/>
    </location>
</feature>
<sequence>MKKNKLEIDYLEVVVDVNHKPEEVASCYQIISDEKYNFDESKIKYRSKKILSEFDSIITLQSFSLLNDYNSKLKISGNFYKWLNGHNVTGCENLIDLVLQTIEKLKNLNLVDPTKEQLETIRLGNFRIYRVDVKRDIVFDSKQNAIQYLSTLRNLSTYPKQKKTIFENGIYFGFTSKRWSICSYHKGQEVRDNYKRSKTSLELQALADLMIRQEIRIQSKQLATWDLCFGHQWRDLNNIENFFKNKLDKIYIPEIILKDSKNNISDKSDRKFYNCVINGDHKEVYSRSTISRKKRIFLDKYNIDINNL</sequence>
<reference evidence="2 3" key="2">
    <citation type="submission" date="2020-09" db="EMBL/GenBank/DDBJ databases">
        <authorList>
            <person name="Chen F.-J."/>
            <person name="Lee Y.-T."/>
        </authorList>
    </citation>
    <scope>NUCLEOTIDE SEQUENCE [LARGE SCALE GENOMIC DNA]</scope>
    <source>
        <strain evidence="2 3">AS72</strain>
    </source>
</reference>
<dbReference type="EMBL" id="CP061565">
    <property type="protein sequence ID" value="QNX09628.1"/>
    <property type="molecule type" value="Genomic_DNA"/>
</dbReference>
<proteinExistence type="predicted"/>
<evidence type="ECO:0000313" key="3">
    <source>
        <dbReference type="Proteomes" id="UP000516745"/>
    </source>
</evidence>
<protein>
    <recommendedName>
        <fullName evidence="1">Replication-associated protein G2P N-terminal domain-containing protein</fullName>
    </recommendedName>
</protein>
<gene>
    <name evidence="2" type="ORF">IC795_05410</name>
</gene>
<dbReference type="InterPro" id="IPR006516">
    <property type="entry name" value="G2P"/>
</dbReference>
<dbReference type="InterPro" id="IPR022686">
    <property type="entry name" value="G2P_N"/>
</dbReference>
<accession>A0A7H2Q3E5</accession>
<dbReference type="Pfam" id="PF05144">
    <property type="entry name" value="Phage_CRI"/>
    <property type="match status" value="1"/>
</dbReference>
<evidence type="ECO:0000313" key="2">
    <source>
        <dbReference type="EMBL" id="QNX09628.1"/>
    </source>
</evidence>